<feature type="compositionally biased region" description="Basic and acidic residues" evidence="2">
    <location>
        <begin position="291"/>
        <end position="302"/>
    </location>
</feature>
<dbReference type="OrthoDB" id="2402023at2759"/>
<protein>
    <submittedName>
        <fullName evidence="3">Replication protein</fullName>
    </submittedName>
</protein>
<evidence type="ECO:0000256" key="1">
    <source>
        <dbReference type="SAM" id="Coils"/>
    </source>
</evidence>
<feature type="compositionally biased region" description="Acidic residues" evidence="2">
    <location>
        <begin position="257"/>
        <end position="266"/>
    </location>
</feature>
<organism evidence="3 4">
    <name type="scientific">Gigaspora margarita</name>
    <dbReference type="NCBI Taxonomy" id="4874"/>
    <lineage>
        <taxon>Eukaryota</taxon>
        <taxon>Fungi</taxon>
        <taxon>Fungi incertae sedis</taxon>
        <taxon>Mucoromycota</taxon>
        <taxon>Glomeromycotina</taxon>
        <taxon>Glomeromycetes</taxon>
        <taxon>Diversisporales</taxon>
        <taxon>Gigasporaceae</taxon>
        <taxon>Gigaspora</taxon>
    </lineage>
</organism>
<feature type="region of interest" description="Disordered" evidence="2">
    <location>
        <begin position="257"/>
        <end position="309"/>
    </location>
</feature>
<dbReference type="EMBL" id="WTPW01000962">
    <property type="protein sequence ID" value="KAF0466651.1"/>
    <property type="molecule type" value="Genomic_DNA"/>
</dbReference>
<proteinExistence type="predicted"/>
<gene>
    <name evidence="3" type="ORF">F8M41_026154</name>
</gene>
<reference evidence="3 4" key="1">
    <citation type="journal article" date="2019" name="Environ. Microbiol.">
        <title>At the nexus of three kingdoms: the genome of the mycorrhizal fungus Gigaspora margarita provides insights into plant, endobacterial and fungal interactions.</title>
        <authorList>
            <person name="Venice F."/>
            <person name="Ghignone S."/>
            <person name="Salvioli di Fossalunga A."/>
            <person name="Amselem J."/>
            <person name="Novero M."/>
            <person name="Xianan X."/>
            <person name="Sedzielewska Toro K."/>
            <person name="Morin E."/>
            <person name="Lipzen A."/>
            <person name="Grigoriev I.V."/>
            <person name="Henrissat B."/>
            <person name="Martin F.M."/>
            <person name="Bonfante P."/>
        </authorList>
    </citation>
    <scope>NUCLEOTIDE SEQUENCE [LARGE SCALE GENOMIC DNA]</scope>
    <source>
        <strain evidence="3 4">BEG34</strain>
    </source>
</reference>
<comment type="caution">
    <text evidence="3">The sequence shown here is derived from an EMBL/GenBank/DDBJ whole genome shotgun (WGS) entry which is preliminary data.</text>
</comment>
<dbReference type="Proteomes" id="UP000439903">
    <property type="component" value="Unassembled WGS sequence"/>
</dbReference>
<feature type="compositionally biased region" description="Polar residues" evidence="2">
    <location>
        <begin position="267"/>
        <end position="281"/>
    </location>
</feature>
<accession>A0A8H4A996</accession>
<feature type="coiled-coil region" evidence="1">
    <location>
        <begin position="316"/>
        <end position="343"/>
    </location>
</feature>
<name>A0A8H4A996_GIGMA</name>
<evidence type="ECO:0000313" key="3">
    <source>
        <dbReference type="EMBL" id="KAF0466651.1"/>
    </source>
</evidence>
<keyword evidence="4" id="KW-1185">Reference proteome</keyword>
<sequence>MECIRNNQTSDEIIVNECPKEVEYNPFYIEKICKARDNIEKQKKLFVRCWKSCNIYIYGTSRIGKSYLMDILFLGAYKKNPEDGTWWCGFKEEDVVIFNEFDASFFKWQKLLDLLDHGVHSVQKKGSHINYSPKVQAFTSNIPLEELYYCAKDYPTLQLTNCGSKPNRRYYSSLIGRFDFVIEYKKFREDSQEICRDEYLIIYPDIVEKLNNQNNSSEDESIVIDYEDSVQQDQVPKTQLTNQNFKQYHTRVETDNGFETEYDSDPQIESSTQQNNYQYSEDSNDISEPESELHSDDSDFTRTKKKGKSKEVIIPHDNIDDEIQRIQADYQEYQELNMNGKRNLESEFLVNDLYENYVLDISEDSRLVKKSKNA</sequence>
<evidence type="ECO:0000256" key="2">
    <source>
        <dbReference type="SAM" id="MobiDB-lite"/>
    </source>
</evidence>
<keyword evidence="1" id="KW-0175">Coiled coil</keyword>
<evidence type="ECO:0000313" key="4">
    <source>
        <dbReference type="Proteomes" id="UP000439903"/>
    </source>
</evidence>
<dbReference type="AlphaFoldDB" id="A0A8H4A996"/>